<dbReference type="AlphaFoldDB" id="A0A9W4WJL2"/>
<evidence type="ECO:0000259" key="3">
    <source>
        <dbReference type="Pfam" id="PF16561"/>
    </source>
</evidence>
<dbReference type="GO" id="GO:0005634">
    <property type="term" value="C:nucleus"/>
    <property type="evidence" value="ECO:0007669"/>
    <property type="project" value="TreeGrafter"/>
</dbReference>
<dbReference type="Proteomes" id="UP001153678">
    <property type="component" value="Unassembled WGS sequence"/>
</dbReference>
<evidence type="ECO:0000313" key="4">
    <source>
        <dbReference type="EMBL" id="CAI2166666.1"/>
    </source>
</evidence>
<accession>A0A9W4WJL2</accession>
<keyword evidence="5" id="KW-1185">Reference proteome</keyword>
<name>A0A9W4WJL2_9GLOM</name>
<dbReference type="OrthoDB" id="5873279at2759"/>
<sequence>MTKDNSYQTAHEKVQSPTHVPTSFKWSQGGDHVSIAGSFDPPIQSWTPIEMPKNSNNVHEVTLNLLPNKKYFFKFVVDDKWVLDPTLESCLDEIGNYNHEICVEPLKPCLDEGCHLNSEVRVEPLKSSASETFIGKDRGLKDTVVEEEHVAVEEHEENNSKSKCNIL</sequence>
<organism evidence="4 5">
    <name type="scientific">Funneliformis geosporum</name>
    <dbReference type="NCBI Taxonomy" id="1117311"/>
    <lineage>
        <taxon>Eukaryota</taxon>
        <taxon>Fungi</taxon>
        <taxon>Fungi incertae sedis</taxon>
        <taxon>Mucoromycota</taxon>
        <taxon>Glomeromycotina</taxon>
        <taxon>Glomeromycetes</taxon>
        <taxon>Glomerales</taxon>
        <taxon>Glomeraceae</taxon>
        <taxon>Funneliformis</taxon>
    </lineage>
</organism>
<feature type="region of interest" description="Disordered" evidence="2">
    <location>
        <begin position="1"/>
        <end position="22"/>
    </location>
</feature>
<dbReference type="PANTHER" id="PTHR10343:SF84">
    <property type="entry name" value="5'-AMP-ACTIVATED PROTEIN KINASE SUBUNIT BETA-1"/>
    <property type="match status" value="1"/>
</dbReference>
<dbReference type="GO" id="GO:0005737">
    <property type="term" value="C:cytoplasm"/>
    <property type="evidence" value="ECO:0007669"/>
    <property type="project" value="TreeGrafter"/>
</dbReference>
<dbReference type="PANTHER" id="PTHR10343">
    <property type="entry name" value="5'-AMP-ACTIVATED PROTEIN KINASE , BETA SUBUNIT"/>
    <property type="match status" value="1"/>
</dbReference>
<comment type="similarity">
    <text evidence="1">Belongs to the 5'-AMP-activated protein kinase beta subunit family.</text>
</comment>
<reference evidence="4" key="1">
    <citation type="submission" date="2022-08" db="EMBL/GenBank/DDBJ databases">
        <authorList>
            <person name="Kallberg Y."/>
            <person name="Tangrot J."/>
            <person name="Rosling A."/>
        </authorList>
    </citation>
    <scope>NUCLEOTIDE SEQUENCE</scope>
    <source>
        <strain evidence="4">Wild A</strain>
    </source>
</reference>
<dbReference type="InterPro" id="IPR050827">
    <property type="entry name" value="CRP1_MDG1_kinase"/>
</dbReference>
<feature type="domain" description="AMP-activated protein kinase glycogen-binding" evidence="3">
    <location>
        <begin position="20"/>
        <end position="104"/>
    </location>
</feature>
<dbReference type="EMBL" id="CAMKVN010000324">
    <property type="protein sequence ID" value="CAI2166666.1"/>
    <property type="molecule type" value="Genomic_DNA"/>
</dbReference>
<proteinExistence type="inferred from homology"/>
<dbReference type="InterPro" id="IPR014756">
    <property type="entry name" value="Ig_E-set"/>
</dbReference>
<dbReference type="Gene3D" id="2.60.40.10">
    <property type="entry name" value="Immunoglobulins"/>
    <property type="match status" value="1"/>
</dbReference>
<evidence type="ECO:0000256" key="2">
    <source>
        <dbReference type="SAM" id="MobiDB-lite"/>
    </source>
</evidence>
<dbReference type="SUPFAM" id="SSF81296">
    <property type="entry name" value="E set domains"/>
    <property type="match status" value="1"/>
</dbReference>
<dbReference type="GO" id="GO:0019901">
    <property type="term" value="F:protein kinase binding"/>
    <property type="evidence" value="ECO:0007669"/>
    <property type="project" value="TreeGrafter"/>
</dbReference>
<evidence type="ECO:0000256" key="1">
    <source>
        <dbReference type="ARBA" id="ARBA00010926"/>
    </source>
</evidence>
<dbReference type="GO" id="GO:0031588">
    <property type="term" value="C:nucleotide-activated protein kinase complex"/>
    <property type="evidence" value="ECO:0007669"/>
    <property type="project" value="TreeGrafter"/>
</dbReference>
<dbReference type="GO" id="GO:0007165">
    <property type="term" value="P:signal transduction"/>
    <property type="evidence" value="ECO:0007669"/>
    <property type="project" value="TreeGrafter"/>
</dbReference>
<dbReference type="InterPro" id="IPR032640">
    <property type="entry name" value="AMPK1_CBM"/>
</dbReference>
<evidence type="ECO:0000313" key="5">
    <source>
        <dbReference type="Proteomes" id="UP001153678"/>
    </source>
</evidence>
<dbReference type="InterPro" id="IPR013783">
    <property type="entry name" value="Ig-like_fold"/>
</dbReference>
<dbReference type="Pfam" id="PF16561">
    <property type="entry name" value="AMPK1_CBM"/>
    <property type="match status" value="1"/>
</dbReference>
<protein>
    <submittedName>
        <fullName evidence="4">1070_t:CDS:1</fullName>
    </submittedName>
</protein>
<dbReference type="CDD" id="cd02859">
    <property type="entry name" value="E_set_AMPKbeta_like_N"/>
    <property type="match status" value="1"/>
</dbReference>
<comment type="caution">
    <text evidence="4">The sequence shown here is derived from an EMBL/GenBank/DDBJ whole genome shotgun (WGS) entry which is preliminary data.</text>
</comment>
<gene>
    <name evidence="4" type="ORF">FWILDA_LOCUS2688</name>
</gene>